<sequence length="602" mass="66236">MIGTPIAIAQGGHEQSLSTAVHARRSVISPRSCLAAVLAGFVFMLSPTAHAQAKKPSGIDYSMYYLADVRDNEHCKMEVDKNGKWSVDRRISNPAMTCPDMTSWRLFATVVHDRFWSDWADEKQNWPDDPWPLCSDKTGTNCCTPHSSTNDPLHCPTFPSRDTAERANAVAPVLRNAVTPALRIGRPALTQHLQELTSPADLDKMVTEFKTAQSSNASVLELPECQASMVETLVPKTYESLGRVIRQTNAEVSIRNLAFHDYLFENNLYNSNGVADVFAANNANQQKNAPYAMDSRSVGQGQQAKLGKIDFPPDAIMIKSNWLYEGIAKKLGIANTSEKPFVTQKMITRVPDPKSGKDICKLTGVHYLMAFHISSKDTPNWVWTTFEHIAMPGRCDFIGCNDSYGYASTDALPAGVARNYIAPHVKSDGLIMSSSTVFDHDKLYPTEAIRPGLDQVFKVLGIGTTASTRSDQPSISDLGWRSYRLKGSQVDFTNAMGRKTVLGNSITEAGFMNNSSCVTCHARAGIHVERDQASFFRLSVFNKDQSDYGYALSYHGIPNPAWFNNDNNSGTLDVLQVDFVWGFLNASPVAAPTAREGGQRAP</sequence>
<evidence type="ECO:0000313" key="2">
    <source>
        <dbReference type="Proteomes" id="UP000593970"/>
    </source>
</evidence>
<dbReference type="EMBL" id="CP051169">
    <property type="protein sequence ID" value="QOK98279.1"/>
    <property type="molecule type" value="Genomic_DNA"/>
</dbReference>
<evidence type="ECO:0008006" key="3">
    <source>
        <dbReference type="Google" id="ProtNLM"/>
    </source>
</evidence>
<dbReference type="Proteomes" id="UP000593970">
    <property type="component" value="Chromosome"/>
</dbReference>
<dbReference type="AlphaFoldDB" id="A0AA92JV13"/>
<accession>A0AA92JV13</accession>
<evidence type="ECO:0000313" key="1">
    <source>
        <dbReference type="EMBL" id="QOK98279.1"/>
    </source>
</evidence>
<organism evidence="1 2">
    <name type="scientific">Ralstonia solanacearum</name>
    <name type="common">Pseudomonas solanacearum</name>
    <dbReference type="NCBI Taxonomy" id="305"/>
    <lineage>
        <taxon>Bacteria</taxon>
        <taxon>Pseudomonadati</taxon>
        <taxon>Pseudomonadota</taxon>
        <taxon>Betaproteobacteria</taxon>
        <taxon>Burkholderiales</taxon>
        <taxon>Burkholderiaceae</taxon>
        <taxon>Ralstonia</taxon>
        <taxon>Ralstonia solanacearum species complex</taxon>
    </lineage>
</organism>
<protein>
    <recommendedName>
        <fullName evidence="3">Cytochrome c domain-containing protein</fullName>
    </recommendedName>
</protein>
<gene>
    <name evidence="1" type="ORF">HF909_08130</name>
</gene>
<reference evidence="2" key="1">
    <citation type="submission" date="2020-04" db="EMBL/GenBank/DDBJ databases">
        <title>Ralstonia solanacearum UW576, UW763, UW773, and UW774.</title>
        <authorList>
            <person name="Steidl O."/>
            <person name="Truchon A."/>
            <person name="Allen C."/>
        </authorList>
    </citation>
    <scope>NUCLEOTIDE SEQUENCE [LARGE SCALE GENOMIC DNA]</scope>
    <source>
        <strain evidence="2">UW774</strain>
    </source>
</reference>
<proteinExistence type="predicted"/>
<name>A0AA92JV13_RALSL</name>